<dbReference type="InterPro" id="IPR020103">
    <property type="entry name" value="PsdUridine_synth_cat_dom_sf"/>
</dbReference>
<name>A0A518AJL6_9BACT</name>
<dbReference type="Gene3D" id="3.10.290.10">
    <property type="entry name" value="RNA-binding S4 domain"/>
    <property type="match status" value="1"/>
</dbReference>
<keyword evidence="2 5" id="KW-0413">Isomerase</keyword>
<evidence type="ECO:0000256" key="5">
    <source>
        <dbReference type="RuleBase" id="RU362028"/>
    </source>
</evidence>
<dbReference type="NCBIfam" id="TIGR00005">
    <property type="entry name" value="rluA_subfam"/>
    <property type="match status" value="1"/>
</dbReference>
<dbReference type="EMBL" id="CP036278">
    <property type="protein sequence ID" value="QDU54910.1"/>
    <property type="molecule type" value="Genomic_DNA"/>
</dbReference>
<gene>
    <name evidence="7" type="ORF">Pan181_10950</name>
</gene>
<evidence type="ECO:0000259" key="6">
    <source>
        <dbReference type="SMART" id="SM00363"/>
    </source>
</evidence>
<reference evidence="7 8" key="1">
    <citation type="submission" date="2019-02" db="EMBL/GenBank/DDBJ databases">
        <title>Deep-cultivation of Planctomycetes and their phenomic and genomic characterization uncovers novel biology.</title>
        <authorList>
            <person name="Wiegand S."/>
            <person name="Jogler M."/>
            <person name="Boedeker C."/>
            <person name="Pinto D."/>
            <person name="Vollmers J."/>
            <person name="Rivas-Marin E."/>
            <person name="Kohn T."/>
            <person name="Peeters S.H."/>
            <person name="Heuer A."/>
            <person name="Rast P."/>
            <person name="Oberbeckmann S."/>
            <person name="Bunk B."/>
            <person name="Jeske O."/>
            <person name="Meyerdierks A."/>
            <person name="Storesund J.E."/>
            <person name="Kallscheuer N."/>
            <person name="Luecker S."/>
            <person name="Lage O.M."/>
            <person name="Pohl T."/>
            <person name="Merkel B.J."/>
            <person name="Hornburger P."/>
            <person name="Mueller R.-W."/>
            <person name="Bruemmer F."/>
            <person name="Labrenz M."/>
            <person name="Spormann A.M."/>
            <person name="Op den Camp H."/>
            <person name="Overmann J."/>
            <person name="Amann R."/>
            <person name="Jetten M.S.M."/>
            <person name="Mascher T."/>
            <person name="Medema M.H."/>
            <person name="Devos D.P."/>
            <person name="Kaster A.-K."/>
            <person name="Ovreas L."/>
            <person name="Rohde M."/>
            <person name="Galperin M.Y."/>
            <person name="Jogler C."/>
        </authorList>
    </citation>
    <scope>NUCLEOTIDE SEQUENCE [LARGE SCALE GENOMIC DNA]</scope>
    <source>
        <strain evidence="7 8">Pan181</strain>
    </source>
</reference>
<dbReference type="AlphaFoldDB" id="A0A518AJL6"/>
<dbReference type="CDD" id="cd02869">
    <property type="entry name" value="PseudoU_synth_RluA_like"/>
    <property type="match status" value="1"/>
</dbReference>
<dbReference type="InterPro" id="IPR006224">
    <property type="entry name" value="PsdUridine_synth_RluA-like_CS"/>
</dbReference>
<dbReference type="Pfam" id="PF00849">
    <property type="entry name" value="PseudoU_synth_2"/>
    <property type="match status" value="1"/>
</dbReference>
<dbReference type="InterPro" id="IPR006145">
    <property type="entry name" value="PsdUridine_synth_RsuA/RluA"/>
</dbReference>
<dbReference type="CDD" id="cd00165">
    <property type="entry name" value="S4"/>
    <property type="match status" value="1"/>
</dbReference>
<dbReference type="PROSITE" id="PS01129">
    <property type="entry name" value="PSI_RLU"/>
    <property type="match status" value="1"/>
</dbReference>
<comment type="function">
    <text evidence="5">Responsible for synthesis of pseudouridine from uracil.</text>
</comment>
<evidence type="ECO:0000256" key="3">
    <source>
        <dbReference type="PIRSR" id="PIRSR606225-1"/>
    </source>
</evidence>
<dbReference type="InterPro" id="IPR050188">
    <property type="entry name" value="RluA_PseudoU_synthase"/>
</dbReference>
<comment type="similarity">
    <text evidence="1 5">Belongs to the pseudouridine synthase RluA family.</text>
</comment>
<dbReference type="OrthoDB" id="9784108at2"/>
<dbReference type="GO" id="GO:0120159">
    <property type="term" value="F:rRNA pseudouridine synthase activity"/>
    <property type="evidence" value="ECO:0007669"/>
    <property type="project" value="UniProtKB-ARBA"/>
</dbReference>
<accession>A0A518AJL6</accession>
<dbReference type="EC" id="5.4.99.-" evidence="5"/>
<feature type="active site" evidence="3">
    <location>
        <position position="144"/>
    </location>
</feature>
<proteinExistence type="inferred from homology"/>
<dbReference type="SUPFAM" id="SSF55120">
    <property type="entry name" value="Pseudouridine synthase"/>
    <property type="match status" value="1"/>
</dbReference>
<sequence>MAECAENWPLEISVADDAVGQRLDAYLAKQLPDYSRSAIQRAIDAGQVLIPGEEVKRALRLEAGWTIRIEGIETARPGPEPEDIPLDILYEDDWMIVVNKPAGMIVHPAKGHWNGTLASAVAHRFGQLSTTGGPQRPGIVHRLDRDTSGVIVVARNDRAHERLAAQFKDRTTEKEYAAIVRGVPDRDADVIDRPIGPHPKLREAKAIREGHPDAKAALTTFQVVERFERFSLLKVLPKTGRTHQIRVHLTSIGLPILCDKLYGGSLRANRGELLPKMAAYNERREGKYPSDTVILERQALHAHRLTINHPETGERLTFEAPLPADLQQVLDCLRAV</sequence>
<keyword evidence="4" id="KW-0694">RNA-binding</keyword>
<dbReference type="GO" id="GO:0003723">
    <property type="term" value="F:RNA binding"/>
    <property type="evidence" value="ECO:0007669"/>
    <property type="project" value="UniProtKB-KW"/>
</dbReference>
<comment type="catalytic activity">
    <reaction evidence="5">
        <text>a uridine in RNA = a pseudouridine in RNA</text>
        <dbReference type="Rhea" id="RHEA:48348"/>
        <dbReference type="Rhea" id="RHEA-COMP:12068"/>
        <dbReference type="Rhea" id="RHEA-COMP:12069"/>
        <dbReference type="ChEBI" id="CHEBI:65314"/>
        <dbReference type="ChEBI" id="CHEBI:65315"/>
    </reaction>
</comment>
<evidence type="ECO:0000256" key="1">
    <source>
        <dbReference type="ARBA" id="ARBA00010876"/>
    </source>
</evidence>
<dbReference type="PANTHER" id="PTHR21600">
    <property type="entry name" value="MITOCHONDRIAL RNA PSEUDOURIDINE SYNTHASE"/>
    <property type="match status" value="1"/>
</dbReference>
<evidence type="ECO:0000313" key="8">
    <source>
        <dbReference type="Proteomes" id="UP000315750"/>
    </source>
</evidence>
<dbReference type="InterPro" id="IPR036986">
    <property type="entry name" value="S4_RNA-bd_sf"/>
</dbReference>
<dbReference type="SUPFAM" id="SSF55174">
    <property type="entry name" value="Alpha-L RNA-binding motif"/>
    <property type="match status" value="1"/>
</dbReference>
<dbReference type="PANTHER" id="PTHR21600:SF44">
    <property type="entry name" value="RIBOSOMAL LARGE SUBUNIT PSEUDOURIDINE SYNTHASE D"/>
    <property type="match status" value="1"/>
</dbReference>
<organism evidence="7 8">
    <name type="scientific">Aeoliella mucimassa</name>
    <dbReference type="NCBI Taxonomy" id="2527972"/>
    <lineage>
        <taxon>Bacteria</taxon>
        <taxon>Pseudomonadati</taxon>
        <taxon>Planctomycetota</taxon>
        <taxon>Planctomycetia</taxon>
        <taxon>Pirellulales</taxon>
        <taxon>Lacipirellulaceae</taxon>
        <taxon>Aeoliella</taxon>
    </lineage>
</organism>
<dbReference type="GO" id="GO:0000455">
    <property type="term" value="P:enzyme-directed rRNA pseudouridine synthesis"/>
    <property type="evidence" value="ECO:0007669"/>
    <property type="project" value="TreeGrafter"/>
</dbReference>
<dbReference type="Proteomes" id="UP000315750">
    <property type="component" value="Chromosome"/>
</dbReference>
<dbReference type="InterPro" id="IPR002942">
    <property type="entry name" value="S4_RNA-bd"/>
</dbReference>
<dbReference type="InterPro" id="IPR006225">
    <property type="entry name" value="PsdUridine_synth_RluC/D"/>
</dbReference>
<evidence type="ECO:0000256" key="4">
    <source>
        <dbReference type="PROSITE-ProRule" id="PRU00182"/>
    </source>
</evidence>
<dbReference type="SMART" id="SM00363">
    <property type="entry name" value="S4"/>
    <property type="match status" value="1"/>
</dbReference>
<evidence type="ECO:0000313" key="7">
    <source>
        <dbReference type="EMBL" id="QDU54910.1"/>
    </source>
</evidence>
<feature type="domain" description="RNA-binding S4" evidence="6">
    <location>
        <begin position="21"/>
        <end position="82"/>
    </location>
</feature>
<dbReference type="RefSeq" id="WP_145245838.1">
    <property type="nucleotide sequence ID" value="NZ_CP036278.1"/>
</dbReference>
<keyword evidence="8" id="KW-1185">Reference proteome</keyword>
<dbReference type="Pfam" id="PF01479">
    <property type="entry name" value="S4"/>
    <property type="match status" value="1"/>
</dbReference>
<dbReference type="Gene3D" id="3.30.2350.10">
    <property type="entry name" value="Pseudouridine synthase"/>
    <property type="match status" value="1"/>
</dbReference>
<evidence type="ECO:0000256" key="2">
    <source>
        <dbReference type="ARBA" id="ARBA00023235"/>
    </source>
</evidence>
<protein>
    <recommendedName>
        <fullName evidence="5">Pseudouridine synthase</fullName>
        <ecNumber evidence="5">5.4.99.-</ecNumber>
    </recommendedName>
</protein>
<dbReference type="KEGG" id="amuc:Pan181_10950"/>
<dbReference type="PROSITE" id="PS50889">
    <property type="entry name" value="S4"/>
    <property type="match status" value="1"/>
</dbReference>